<dbReference type="GO" id="GO:0003700">
    <property type="term" value="F:DNA-binding transcription factor activity"/>
    <property type="evidence" value="ECO:0007669"/>
    <property type="project" value="InterPro"/>
</dbReference>
<dbReference type="PROSITE" id="PS50888">
    <property type="entry name" value="BHLH"/>
    <property type="match status" value="1"/>
</dbReference>
<name>A0AA39V5U0_9LECA</name>
<feature type="region of interest" description="Disordered" evidence="4">
    <location>
        <begin position="121"/>
        <end position="211"/>
    </location>
</feature>
<evidence type="ECO:0000313" key="7">
    <source>
        <dbReference type="Proteomes" id="UP001166286"/>
    </source>
</evidence>
<dbReference type="InterPro" id="IPR036638">
    <property type="entry name" value="HLH_DNA-bd_sf"/>
</dbReference>
<evidence type="ECO:0000313" key="6">
    <source>
        <dbReference type="EMBL" id="KAK0512984.1"/>
    </source>
</evidence>
<keyword evidence="2" id="KW-0539">Nucleus</keyword>
<evidence type="ECO:0000256" key="4">
    <source>
        <dbReference type="SAM" id="MobiDB-lite"/>
    </source>
</evidence>
<dbReference type="GO" id="GO:0046983">
    <property type="term" value="F:protein dimerization activity"/>
    <property type="evidence" value="ECO:0007669"/>
    <property type="project" value="InterPro"/>
</dbReference>
<feature type="coiled-coil region" evidence="3">
    <location>
        <begin position="270"/>
        <end position="297"/>
    </location>
</feature>
<keyword evidence="7" id="KW-1185">Reference proteome</keyword>
<dbReference type="AlphaFoldDB" id="A0AA39V5U0"/>
<evidence type="ECO:0000259" key="5">
    <source>
        <dbReference type="PROSITE" id="PS50888"/>
    </source>
</evidence>
<dbReference type="PANTHER" id="PTHR47787:SF1">
    <property type="entry name" value="CENTROMERE-BINDING PROTEIN 1"/>
    <property type="match status" value="1"/>
</dbReference>
<dbReference type="SUPFAM" id="SSF47459">
    <property type="entry name" value="HLH, helix-loop-helix DNA-binding domain"/>
    <property type="match status" value="1"/>
</dbReference>
<dbReference type="GO" id="GO:0003677">
    <property type="term" value="F:DNA binding"/>
    <property type="evidence" value="ECO:0007669"/>
    <property type="project" value="UniProtKB-KW"/>
</dbReference>
<protein>
    <recommendedName>
        <fullName evidence="5">BHLH domain-containing protein</fullName>
    </recommendedName>
</protein>
<reference evidence="6" key="1">
    <citation type="submission" date="2023-03" db="EMBL/GenBank/DDBJ databases">
        <title>Complete genome of Cladonia borealis.</title>
        <authorList>
            <person name="Park H."/>
        </authorList>
    </citation>
    <scope>NUCLEOTIDE SEQUENCE</scope>
    <source>
        <strain evidence="6">ANT050790</strain>
    </source>
</reference>
<keyword evidence="3" id="KW-0175">Coiled coil</keyword>
<organism evidence="6 7">
    <name type="scientific">Cladonia borealis</name>
    <dbReference type="NCBI Taxonomy" id="184061"/>
    <lineage>
        <taxon>Eukaryota</taxon>
        <taxon>Fungi</taxon>
        <taxon>Dikarya</taxon>
        <taxon>Ascomycota</taxon>
        <taxon>Pezizomycotina</taxon>
        <taxon>Lecanoromycetes</taxon>
        <taxon>OSLEUM clade</taxon>
        <taxon>Lecanoromycetidae</taxon>
        <taxon>Lecanorales</taxon>
        <taxon>Lecanorineae</taxon>
        <taxon>Cladoniaceae</taxon>
        <taxon>Cladonia</taxon>
    </lineage>
</organism>
<feature type="compositionally biased region" description="Polar residues" evidence="4">
    <location>
        <begin position="1"/>
        <end position="14"/>
    </location>
</feature>
<dbReference type="Gene3D" id="4.10.280.10">
    <property type="entry name" value="Helix-loop-helix DNA-binding domain"/>
    <property type="match status" value="1"/>
</dbReference>
<dbReference type="PANTHER" id="PTHR47787">
    <property type="entry name" value="CENTROMERE-BINDING PROTEIN 1"/>
    <property type="match status" value="1"/>
</dbReference>
<sequence length="317" mass="34693">MSIELTNTMSATRSYSEHERPHPSMDQAMQNLQHKTSYKRKRASPDPNGNKNKTNQRPLSASNNVHGNGHAPDSSHNLFSNDSSSNDFTAIGQQIAQHIANANTSTAAAALAANMPQLTVPRPTELSFPSSGSGTDGDRHMDSSFDMAGGSDGDQHQHHHTQGTPYNLDAYQGDGPVPAQSSDGGGGAKPAVGTDEWHKVRRDNHKEVERRRRETINEGINELAKIVPNCEKNKGSILQRGVQYITQLKENETRNIEKWTLEKLLTDQAIAELSSSVERLKNDLSAAYKEVERWKKTCLDAGLEPKDDGGTDDDGDS</sequence>
<evidence type="ECO:0000256" key="2">
    <source>
        <dbReference type="ARBA" id="ARBA00023242"/>
    </source>
</evidence>
<feature type="region of interest" description="Disordered" evidence="4">
    <location>
        <begin position="1"/>
        <end position="82"/>
    </location>
</feature>
<gene>
    <name evidence="6" type="ORF">JMJ35_005001</name>
</gene>
<evidence type="ECO:0000256" key="3">
    <source>
        <dbReference type="SAM" id="Coils"/>
    </source>
</evidence>
<comment type="caution">
    <text evidence="6">The sequence shown here is derived from an EMBL/GenBank/DDBJ whole genome shotgun (WGS) entry which is preliminary data.</text>
</comment>
<dbReference type="EMBL" id="JAFEKC020000009">
    <property type="protein sequence ID" value="KAK0512984.1"/>
    <property type="molecule type" value="Genomic_DNA"/>
</dbReference>
<keyword evidence="1" id="KW-0238">DNA-binding</keyword>
<dbReference type="Pfam" id="PF00010">
    <property type="entry name" value="HLH"/>
    <property type="match status" value="1"/>
</dbReference>
<feature type="domain" description="BHLH" evidence="5">
    <location>
        <begin position="200"/>
        <end position="248"/>
    </location>
</feature>
<dbReference type="InterPro" id="IPR047206">
    <property type="entry name" value="bHLHzip_scCBP1-like"/>
</dbReference>
<feature type="compositionally biased region" description="Polar residues" evidence="4">
    <location>
        <begin position="47"/>
        <end position="66"/>
    </location>
</feature>
<evidence type="ECO:0000256" key="1">
    <source>
        <dbReference type="ARBA" id="ARBA00023125"/>
    </source>
</evidence>
<dbReference type="SMART" id="SM00353">
    <property type="entry name" value="HLH"/>
    <property type="match status" value="1"/>
</dbReference>
<dbReference type="InterPro" id="IPR011598">
    <property type="entry name" value="bHLH_dom"/>
</dbReference>
<proteinExistence type="predicted"/>
<dbReference type="Proteomes" id="UP001166286">
    <property type="component" value="Unassembled WGS sequence"/>
</dbReference>
<accession>A0AA39V5U0</accession>
<dbReference type="CDD" id="cd11398">
    <property type="entry name" value="bHLHzip_scCBP1"/>
    <property type="match status" value="1"/>
</dbReference>
<dbReference type="GO" id="GO:0005634">
    <property type="term" value="C:nucleus"/>
    <property type="evidence" value="ECO:0007669"/>
    <property type="project" value="TreeGrafter"/>
</dbReference>